<dbReference type="AlphaFoldDB" id="A0A7G2CA10"/>
<keyword evidence="3" id="KW-1185">Reference proteome</keyword>
<proteinExistence type="predicted"/>
<gene>
    <name evidence="2" type="ORF">ADEAN_000304800</name>
</gene>
<dbReference type="Proteomes" id="UP000515908">
    <property type="component" value="Chromosome 05"/>
</dbReference>
<reference evidence="2 3" key="1">
    <citation type="submission" date="2020-08" db="EMBL/GenBank/DDBJ databases">
        <authorList>
            <person name="Newling K."/>
            <person name="Davey J."/>
            <person name="Forrester S."/>
        </authorList>
    </citation>
    <scope>NUCLEOTIDE SEQUENCE [LARGE SCALE GENOMIC DNA]</scope>
    <source>
        <strain evidence="3">Crithidia deanei Carvalho (ATCC PRA-265)</strain>
    </source>
</reference>
<evidence type="ECO:0000256" key="1">
    <source>
        <dbReference type="SAM" id="MobiDB-lite"/>
    </source>
</evidence>
<organism evidence="2 3">
    <name type="scientific">Angomonas deanei</name>
    <dbReference type="NCBI Taxonomy" id="59799"/>
    <lineage>
        <taxon>Eukaryota</taxon>
        <taxon>Discoba</taxon>
        <taxon>Euglenozoa</taxon>
        <taxon>Kinetoplastea</taxon>
        <taxon>Metakinetoplastina</taxon>
        <taxon>Trypanosomatida</taxon>
        <taxon>Trypanosomatidae</taxon>
        <taxon>Strigomonadinae</taxon>
        <taxon>Angomonas</taxon>
    </lineage>
</organism>
<feature type="region of interest" description="Disordered" evidence="1">
    <location>
        <begin position="59"/>
        <end position="79"/>
    </location>
</feature>
<accession>A0A7G2CA10</accession>
<feature type="region of interest" description="Disordered" evidence="1">
    <location>
        <begin position="109"/>
        <end position="139"/>
    </location>
</feature>
<sequence length="139" mass="15471">MKPIVSPMEVILALTTEEYEEDEGRRRAFYGKPSVYANTLLELQAELAEAVQEKEKQLVAQEAQTTKDHPTSHSLVTVDPQTALITPNYQDIIGDSLARFQERDYKGLRPEVGETPVQATIEKGKHGIARGYTDGEGVK</sequence>
<dbReference type="EMBL" id="LR877149">
    <property type="protein sequence ID" value="CAD2215593.1"/>
    <property type="molecule type" value="Genomic_DNA"/>
</dbReference>
<dbReference type="VEuPathDB" id="TriTrypDB:ADEAN_000304800"/>
<evidence type="ECO:0000313" key="2">
    <source>
        <dbReference type="EMBL" id="CAD2215593.1"/>
    </source>
</evidence>
<evidence type="ECO:0000313" key="3">
    <source>
        <dbReference type="Proteomes" id="UP000515908"/>
    </source>
</evidence>
<protein>
    <submittedName>
        <fullName evidence="2">Uncharacterized protein</fullName>
    </submittedName>
</protein>
<name>A0A7G2CA10_9TRYP</name>